<dbReference type="SUPFAM" id="SSF54416">
    <property type="entry name" value="Amine oxidase N-terminal region"/>
    <property type="match status" value="1"/>
</dbReference>
<accession>A0ABZ2AS82</accession>
<sequence>MRAIAFLSLLGTALALPTPKISAVKKPGHYRRPHRRDVVTNEVDTSASSPTTSTPKDNIWSFLFNNEAAGVIAFLHNQTAINLTAVDNVGDWDNTTTVVDILPPNKTEALSYMDGNGIKPERWAIASLLCGATEEPYAQNLIVGPLPVSEDSI</sequence>
<evidence type="ECO:0000256" key="2">
    <source>
        <dbReference type="SAM" id="SignalP"/>
    </source>
</evidence>
<evidence type="ECO:0000313" key="4">
    <source>
        <dbReference type="Proteomes" id="UP001432216"/>
    </source>
</evidence>
<feature type="compositionally biased region" description="Basic residues" evidence="1">
    <location>
        <begin position="26"/>
        <end position="35"/>
    </location>
</feature>
<keyword evidence="2" id="KW-0732">Signal</keyword>
<keyword evidence="4" id="KW-1185">Reference proteome</keyword>
<feature type="signal peptide" evidence="2">
    <location>
        <begin position="1"/>
        <end position="15"/>
    </location>
</feature>
<name>A0ABZ2AS82_9TREE</name>
<feature type="chain" id="PRO_5046921253" evidence="2">
    <location>
        <begin position="16"/>
        <end position="153"/>
    </location>
</feature>
<dbReference type="RefSeq" id="XP_064720606.1">
    <property type="nucleotide sequence ID" value="XM_064864534.1"/>
</dbReference>
<evidence type="ECO:0000313" key="3">
    <source>
        <dbReference type="EMBL" id="WVO21367.1"/>
    </source>
</evidence>
<dbReference type="InterPro" id="IPR016182">
    <property type="entry name" value="Cu_amine_oxidase_N-reg"/>
</dbReference>
<dbReference type="Proteomes" id="UP001432216">
    <property type="component" value="Chromosome 4"/>
</dbReference>
<dbReference type="EMBL" id="CP143809">
    <property type="protein sequence ID" value="WVO21367.1"/>
    <property type="molecule type" value="Genomic_DNA"/>
</dbReference>
<evidence type="ECO:0000256" key="1">
    <source>
        <dbReference type="SAM" id="MobiDB-lite"/>
    </source>
</evidence>
<gene>
    <name evidence="3" type="ORF">IAS62_002675</name>
</gene>
<dbReference type="GeneID" id="89989448"/>
<protein>
    <submittedName>
        <fullName evidence="3">Uncharacterized protein</fullName>
    </submittedName>
</protein>
<dbReference type="Gene3D" id="3.10.450.40">
    <property type="match status" value="1"/>
</dbReference>
<proteinExistence type="predicted"/>
<organism evidence="3 4">
    <name type="scientific">Cryptococcus decagattii</name>
    <dbReference type="NCBI Taxonomy" id="1859122"/>
    <lineage>
        <taxon>Eukaryota</taxon>
        <taxon>Fungi</taxon>
        <taxon>Dikarya</taxon>
        <taxon>Basidiomycota</taxon>
        <taxon>Agaricomycotina</taxon>
        <taxon>Tremellomycetes</taxon>
        <taxon>Tremellales</taxon>
        <taxon>Cryptococcaceae</taxon>
        <taxon>Cryptococcus</taxon>
        <taxon>Cryptococcus gattii species complex</taxon>
    </lineage>
</organism>
<reference evidence="3 4" key="1">
    <citation type="submission" date="2024-01" db="EMBL/GenBank/DDBJ databases">
        <title>Comparative genomics of Cryptococcus and Kwoniella reveals pathogenesis evolution and contrasting modes of karyotype evolution via chromosome fusion or intercentromeric recombination.</title>
        <authorList>
            <person name="Coelho M.A."/>
            <person name="David-Palma M."/>
            <person name="Shea T."/>
            <person name="Bowers K."/>
            <person name="McGinley-Smith S."/>
            <person name="Mohammad A.W."/>
            <person name="Gnirke A."/>
            <person name="Yurkov A.M."/>
            <person name="Nowrousian M."/>
            <person name="Sun S."/>
            <person name="Cuomo C.A."/>
            <person name="Heitman J."/>
        </authorList>
    </citation>
    <scope>NUCLEOTIDE SEQUENCE [LARGE SCALE GENOMIC DNA]</scope>
    <source>
        <strain evidence="3 4">7685027</strain>
    </source>
</reference>
<feature type="region of interest" description="Disordered" evidence="1">
    <location>
        <begin position="25"/>
        <end position="53"/>
    </location>
</feature>